<comment type="pathway">
    <text evidence="2">Protein modification; protein ubiquitination.</text>
</comment>
<feature type="domain" description="RING-type" evidence="13">
    <location>
        <begin position="177"/>
        <end position="456"/>
    </location>
</feature>
<dbReference type="PROSITE" id="PS51873">
    <property type="entry name" value="TRIAD"/>
    <property type="match status" value="1"/>
</dbReference>
<organism evidence="14 15">
    <name type="scientific">Tetrapisispora phaffii (strain ATCC 24235 / CBS 4417 / NBRC 1672 / NRRL Y-8282 / UCD 70-5)</name>
    <name type="common">Yeast</name>
    <name type="synonym">Fabospora phaffii</name>
    <dbReference type="NCBI Taxonomy" id="1071381"/>
    <lineage>
        <taxon>Eukaryota</taxon>
        <taxon>Fungi</taxon>
        <taxon>Dikarya</taxon>
        <taxon>Ascomycota</taxon>
        <taxon>Saccharomycotina</taxon>
        <taxon>Saccharomycetes</taxon>
        <taxon>Saccharomycetales</taxon>
        <taxon>Saccharomycetaceae</taxon>
        <taxon>Tetrapisispora</taxon>
    </lineage>
</organism>
<dbReference type="GO" id="GO:0061630">
    <property type="term" value="F:ubiquitin protein ligase activity"/>
    <property type="evidence" value="ECO:0007669"/>
    <property type="project" value="UniProtKB-EC"/>
</dbReference>
<dbReference type="GO" id="GO:0008270">
    <property type="term" value="F:zinc ion binding"/>
    <property type="evidence" value="ECO:0007669"/>
    <property type="project" value="UniProtKB-KW"/>
</dbReference>
<dbReference type="InterPro" id="IPR047548">
    <property type="entry name" value="Rcat_RBR_RNF14"/>
</dbReference>
<dbReference type="InterPro" id="IPR013083">
    <property type="entry name" value="Znf_RING/FYVE/PHD"/>
</dbReference>
<evidence type="ECO:0000256" key="2">
    <source>
        <dbReference type="ARBA" id="ARBA00004906"/>
    </source>
</evidence>
<dbReference type="GeneID" id="11535169"/>
<evidence type="ECO:0000256" key="11">
    <source>
        <dbReference type="PROSITE-ProRule" id="PRU00175"/>
    </source>
</evidence>
<evidence type="ECO:0000313" key="14">
    <source>
        <dbReference type="EMBL" id="CCE61842.1"/>
    </source>
</evidence>
<dbReference type="HOGENOM" id="CLU_021364_2_2_1"/>
<dbReference type="SUPFAM" id="SSF57850">
    <property type="entry name" value="RING/U-box"/>
    <property type="match status" value="2"/>
</dbReference>
<dbReference type="EC" id="2.3.2.31" evidence="3"/>
<dbReference type="OMA" id="SNLQRCP"/>
<keyword evidence="8" id="KW-0833">Ubl conjugation pathway</keyword>
<keyword evidence="6" id="KW-0677">Repeat</keyword>
<dbReference type="GO" id="GO:0006449">
    <property type="term" value="P:regulation of translational termination"/>
    <property type="evidence" value="ECO:0007669"/>
    <property type="project" value="EnsemblFungi"/>
</dbReference>
<proteinExistence type="inferred from homology"/>
<evidence type="ECO:0000256" key="1">
    <source>
        <dbReference type="ARBA" id="ARBA00001798"/>
    </source>
</evidence>
<dbReference type="RefSeq" id="XP_003684276.1">
    <property type="nucleotide sequence ID" value="XM_003684228.1"/>
</dbReference>
<evidence type="ECO:0000256" key="4">
    <source>
        <dbReference type="ARBA" id="ARBA00022679"/>
    </source>
</evidence>
<dbReference type="CDD" id="cd20354">
    <property type="entry name" value="Rcat_RBR_RNF14"/>
    <property type="match status" value="1"/>
</dbReference>
<dbReference type="KEGG" id="tpf:TPHA_0B01690"/>
<dbReference type="Proteomes" id="UP000005666">
    <property type="component" value="Chromosome 2"/>
</dbReference>
<sequence length="465" mass="53647">MEDRVNLKDDLAILRDMYPELVLDQDEKSINTNIQNVVSGYLPFKVSLHNNLSVSYEKELLTFSSFLLGVLQFKIDVAKYPSLKDSLELNFISEWMTKEDKNIIISSLDEQFGDLTDPTSDIYDPFTPILMLLFSYLTDETASVLFPDNVKKCLTLEEYQIFKIMKSTIQKEEASKKNFTCCICIDTKKGTNIIELPCKEETKHYLCEPCVKSYYSEMIKEGNMDAVRCPECKYEEIVLDSFKDYTLLKETLFTPAIPFEFFDRVLSEELCTKYRELFHSYCATKLSKHSTSACIPCRRCNTWCVKDNLDDAMISCKTCSFVFCFNCLHSWHGYNNLCGAKVTIPREVIEAYIDEDGILSDDAKKEMEVKYGKKQLATDVSDYLADQLLDLAIAEKDSNLQRCPHCRIVVQRSEGCNKMRCAVCNCLFCFICGTLLYPEDPYEHFREVWSECYGRLFEGMEGVDS</sequence>
<evidence type="ECO:0000256" key="6">
    <source>
        <dbReference type="ARBA" id="ARBA00022737"/>
    </source>
</evidence>
<dbReference type="PROSITE" id="PS50089">
    <property type="entry name" value="ZF_RING_2"/>
    <property type="match status" value="1"/>
</dbReference>
<dbReference type="PANTHER" id="PTHR11685">
    <property type="entry name" value="RBR FAMILY RING FINGER AND IBR DOMAIN-CONTAINING"/>
    <property type="match status" value="1"/>
</dbReference>
<dbReference type="EMBL" id="HE612857">
    <property type="protein sequence ID" value="CCE61842.1"/>
    <property type="molecule type" value="Genomic_DNA"/>
</dbReference>
<protein>
    <recommendedName>
        <fullName evidence="3">RBR-type E3 ubiquitin transferase</fullName>
        <ecNumber evidence="3">2.3.2.31</ecNumber>
    </recommendedName>
</protein>
<dbReference type="InterPro" id="IPR002867">
    <property type="entry name" value="IBR_dom"/>
</dbReference>
<dbReference type="STRING" id="1071381.G8BPB1"/>
<accession>G8BPB1</accession>
<evidence type="ECO:0000256" key="8">
    <source>
        <dbReference type="ARBA" id="ARBA00022786"/>
    </source>
</evidence>
<comment type="catalytic activity">
    <reaction evidence="1">
        <text>[E2 ubiquitin-conjugating enzyme]-S-ubiquitinyl-L-cysteine + [acceptor protein]-L-lysine = [E2 ubiquitin-conjugating enzyme]-L-cysteine + [acceptor protein]-N(6)-ubiquitinyl-L-lysine.</text>
        <dbReference type="EC" id="2.3.2.31"/>
    </reaction>
</comment>
<dbReference type="Pfam" id="PF01485">
    <property type="entry name" value="IBR"/>
    <property type="match status" value="1"/>
</dbReference>
<name>G8BPB1_TETPH</name>
<dbReference type="GO" id="GO:0085020">
    <property type="term" value="P:protein K6-linked ubiquitination"/>
    <property type="evidence" value="ECO:0007669"/>
    <property type="project" value="EnsemblFungi"/>
</dbReference>
<dbReference type="InterPro" id="IPR031127">
    <property type="entry name" value="E3_UB_ligase_RBR"/>
</dbReference>
<keyword evidence="15" id="KW-1185">Reference proteome</keyword>
<evidence type="ECO:0000313" key="15">
    <source>
        <dbReference type="Proteomes" id="UP000005666"/>
    </source>
</evidence>
<dbReference type="OrthoDB" id="1431934at2759"/>
<dbReference type="CDD" id="cd23783">
    <property type="entry name" value="RWD_ScITT1-like"/>
    <property type="match status" value="1"/>
</dbReference>
<evidence type="ECO:0000256" key="3">
    <source>
        <dbReference type="ARBA" id="ARBA00012251"/>
    </source>
</evidence>
<keyword evidence="4" id="KW-0808">Transferase</keyword>
<comment type="similarity">
    <text evidence="10">Belongs to the RBR family. RNF14 subfamily.</text>
</comment>
<dbReference type="AlphaFoldDB" id="G8BPB1"/>
<keyword evidence="5" id="KW-0479">Metal-binding</keyword>
<evidence type="ECO:0000256" key="10">
    <source>
        <dbReference type="ARBA" id="ARBA00044508"/>
    </source>
</evidence>
<feature type="domain" description="RING-type" evidence="12">
    <location>
        <begin position="181"/>
        <end position="233"/>
    </location>
</feature>
<dbReference type="GO" id="GO:0160127">
    <property type="term" value="P:protein-RNA covalent cross-linking repair"/>
    <property type="evidence" value="ECO:0007669"/>
    <property type="project" value="EnsemblFungi"/>
</dbReference>
<dbReference type="Gene3D" id="3.30.40.10">
    <property type="entry name" value="Zinc/RING finger domain, C3HC4 (zinc finger)"/>
    <property type="match status" value="1"/>
</dbReference>
<dbReference type="InterPro" id="IPR044066">
    <property type="entry name" value="TRIAD_supradom"/>
</dbReference>
<keyword evidence="7 11" id="KW-0863">Zinc-finger</keyword>
<dbReference type="InterPro" id="IPR001841">
    <property type="entry name" value="Znf_RING"/>
</dbReference>
<keyword evidence="9" id="KW-0862">Zinc</keyword>
<evidence type="ECO:0000256" key="7">
    <source>
        <dbReference type="ARBA" id="ARBA00022771"/>
    </source>
</evidence>
<dbReference type="Gene3D" id="1.20.120.1750">
    <property type="match status" value="1"/>
</dbReference>
<dbReference type="eggNOG" id="KOG1814">
    <property type="taxonomic scope" value="Eukaryota"/>
</dbReference>
<evidence type="ECO:0000259" key="12">
    <source>
        <dbReference type="PROSITE" id="PS50089"/>
    </source>
</evidence>
<gene>
    <name evidence="14" type="primary">TPHA0B01690</name>
    <name evidence="14" type="ordered locus">TPHA_0B01690</name>
</gene>
<evidence type="ECO:0000259" key="13">
    <source>
        <dbReference type="PROSITE" id="PS51873"/>
    </source>
</evidence>
<reference evidence="14 15" key="1">
    <citation type="journal article" date="2011" name="Proc. Natl. Acad. Sci. U.S.A.">
        <title>Evolutionary erosion of yeast sex chromosomes by mating-type switching accidents.</title>
        <authorList>
            <person name="Gordon J.L."/>
            <person name="Armisen D."/>
            <person name="Proux-Wera E."/>
            <person name="Oheigeartaigh S.S."/>
            <person name="Byrne K.P."/>
            <person name="Wolfe K.H."/>
        </authorList>
    </citation>
    <scope>NUCLEOTIDE SEQUENCE [LARGE SCALE GENOMIC DNA]</scope>
    <source>
        <strain evidence="15">ATCC 24235 / CBS 4417 / NBRC 1672 / NRRL Y-8282 / UCD 70-5</strain>
    </source>
</reference>
<evidence type="ECO:0000256" key="5">
    <source>
        <dbReference type="ARBA" id="ARBA00022723"/>
    </source>
</evidence>
<evidence type="ECO:0000256" key="9">
    <source>
        <dbReference type="ARBA" id="ARBA00022833"/>
    </source>
</evidence>